<dbReference type="AlphaFoldDB" id="A0AAV6YT35"/>
<gene>
    <name evidence="1" type="ORF">GDO81_024966</name>
</gene>
<organism evidence="1 2">
    <name type="scientific">Engystomops pustulosus</name>
    <name type="common">Tungara frog</name>
    <name type="synonym">Physalaemus pustulosus</name>
    <dbReference type="NCBI Taxonomy" id="76066"/>
    <lineage>
        <taxon>Eukaryota</taxon>
        <taxon>Metazoa</taxon>
        <taxon>Chordata</taxon>
        <taxon>Craniata</taxon>
        <taxon>Vertebrata</taxon>
        <taxon>Euteleostomi</taxon>
        <taxon>Amphibia</taxon>
        <taxon>Batrachia</taxon>
        <taxon>Anura</taxon>
        <taxon>Neobatrachia</taxon>
        <taxon>Hyloidea</taxon>
        <taxon>Leptodactylidae</taxon>
        <taxon>Leiuperinae</taxon>
        <taxon>Engystomops</taxon>
    </lineage>
</organism>
<dbReference type="EMBL" id="WNYA01033057">
    <property type="protein sequence ID" value="KAG8537171.1"/>
    <property type="molecule type" value="Genomic_DNA"/>
</dbReference>
<proteinExistence type="predicted"/>
<sequence length="110" mass="12551">MYRLYEGYRGRQGQIQGDRRAGGKCSSKHKMAEVLSWWAGVDTSTSGPFHYVSLYVVQSLRTDPILNYPHVKHPATICNFSDLLLFNSLNIQSFIYICLRQTGCGKKFID</sequence>
<protein>
    <submittedName>
        <fullName evidence="1">Uncharacterized protein</fullName>
    </submittedName>
</protein>
<accession>A0AAV6YT35</accession>
<comment type="caution">
    <text evidence="1">The sequence shown here is derived from an EMBL/GenBank/DDBJ whole genome shotgun (WGS) entry which is preliminary data.</text>
</comment>
<evidence type="ECO:0000313" key="2">
    <source>
        <dbReference type="Proteomes" id="UP000824782"/>
    </source>
</evidence>
<reference evidence="1" key="1">
    <citation type="thesis" date="2020" institute="ProQuest LLC" country="789 East Eisenhower Parkway, Ann Arbor, MI, USA">
        <title>Comparative Genomics and Chromosome Evolution.</title>
        <authorList>
            <person name="Mudd A.B."/>
        </authorList>
    </citation>
    <scope>NUCLEOTIDE SEQUENCE</scope>
    <source>
        <strain evidence="1">237g6f4</strain>
        <tissue evidence="1">Blood</tissue>
    </source>
</reference>
<keyword evidence="2" id="KW-1185">Reference proteome</keyword>
<name>A0AAV6YT35_ENGPU</name>
<evidence type="ECO:0000313" key="1">
    <source>
        <dbReference type="EMBL" id="KAG8537171.1"/>
    </source>
</evidence>
<dbReference type="Proteomes" id="UP000824782">
    <property type="component" value="Unassembled WGS sequence"/>
</dbReference>